<keyword evidence="2" id="KW-1185">Reference proteome</keyword>
<organism evidence="1 2">
    <name type="scientific">Nelumbo nucifera</name>
    <name type="common">Sacred lotus</name>
    <dbReference type="NCBI Taxonomy" id="4432"/>
    <lineage>
        <taxon>Eukaryota</taxon>
        <taxon>Viridiplantae</taxon>
        <taxon>Streptophyta</taxon>
        <taxon>Embryophyta</taxon>
        <taxon>Tracheophyta</taxon>
        <taxon>Spermatophyta</taxon>
        <taxon>Magnoliopsida</taxon>
        <taxon>Proteales</taxon>
        <taxon>Nelumbonaceae</taxon>
        <taxon>Nelumbo</taxon>
    </lineage>
</organism>
<reference evidence="1 2" key="1">
    <citation type="journal article" date="2020" name="Mol. Biol. Evol.">
        <title>Distinct Expression and Methylation Patterns for Genes with Different Fates following a Single Whole-Genome Duplication in Flowering Plants.</title>
        <authorList>
            <person name="Shi T."/>
            <person name="Rahmani R.S."/>
            <person name="Gugger P.F."/>
            <person name="Wang M."/>
            <person name="Li H."/>
            <person name="Zhang Y."/>
            <person name="Li Z."/>
            <person name="Wang Q."/>
            <person name="Van de Peer Y."/>
            <person name="Marchal K."/>
            <person name="Chen J."/>
        </authorList>
    </citation>
    <scope>NUCLEOTIDE SEQUENCE [LARGE SCALE GENOMIC DNA]</scope>
    <source>
        <tissue evidence="1">Leaf</tissue>
    </source>
</reference>
<evidence type="ECO:0000313" key="2">
    <source>
        <dbReference type="Proteomes" id="UP000607653"/>
    </source>
</evidence>
<name>A0A822XPR6_NELNU</name>
<dbReference type="AlphaFoldDB" id="A0A822XPR6"/>
<dbReference type="Proteomes" id="UP000607653">
    <property type="component" value="Unassembled WGS sequence"/>
</dbReference>
<gene>
    <name evidence="1" type="ORF">HUJ06_022542</name>
</gene>
<comment type="caution">
    <text evidence="1">The sequence shown here is derived from an EMBL/GenBank/DDBJ whole genome shotgun (WGS) entry which is preliminary data.</text>
</comment>
<protein>
    <submittedName>
        <fullName evidence="1">Uncharacterized protein</fullName>
    </submittedName>
</protein>
<dbReference type="EMBL" id="DUZY01000001">
    <property type="protein sequence ID" value="DAD21079.1"/>
    <property type="molecule type" value="Genomic_DNA"/>
</dbReference>
<proteinExistence type="predicted"/>
<evidence type="ECO:0000313" key="1">
    <source>
        <dbReference type="EMBL" id="DAD21079.1"/>
    </source>
</evidence>
<accession>A0A822XPR6</accession>
<sequence>MCFKGTPSRVKGATFEMLALDYALQLHEMAFPTQAMPPGSAEAVALPNPGDYLEKRWRNSF</sequence>